<proteinExistence type="predicted"/>
<evidence type="ECO:0000313" key="1">
    <source>
        <dbReference type="EMBL" id="SVC79224.1"/>
    </source>
</evidence>
<reference evidence="1" key="1">
    <citation type="submission" date="2018-05" db="EMBL/GenBank/DDBJ databases">
        <authorList>
            <person name="Lanie J.A."/>
            <person name="Ng W.-L."/>
            <person name="Kazmierczak K.M."/>
            <person name="Andrzejewski T.M."/>
            <person name="Davidsen T.M."/>
            <person name="Wayne K.J."/>
            <person name="Tettelin H."/>
            <person name="Glass J.I."/>
            <person name="Rusch D."/>
            <person name="Podicherti R."/>
            <person name="Tsui H.-C.T."/>
            <person name="Winkler M.E."/>
        </authorList>
    </citation>
    <scope>NUCLEOTIDE SEQUENCE</scope>
</reference>
<feature type="non-terminal residue" evidence="1">
    <location>
        <position position="23"/>
    </location>
</feature>
<protein>
    <submittedName>
        <fullName evidence="1">Uncharacterized protein</fullName>
    </submittedName>
</protein>
<dbReference type="EMBL" id="UINC01111192">
    <property type="protein sequence ID" value="SVC79224.1"/>
    <property type="molecule type" value="Genomic_DNA"/>
</dbReference>
<gene>
    <name evidence="1" type="ORF">METZ01_LOCUS332078</name>
</gene>
<name>A0A382Q0V4_9ZZZZ</name>
<accession>A0A382Q0V4</accession>
<dbReference type="AlphaFoldDB" id="A0A382Q0V4"/>
<sequence>MAVAPTNTLKPQLLVLKEGDFVF</sequence>
<organism evidence="1">
    <name type="scientific">marine metagenome</name>
    <dbReference type="NCBI Taxonomy" id="408172"/>
    <lineage>
        <taxon>unclassified sequences</taxon>
        <taxon>metagenomes</taxon>
        <taxon>ecological metagenomes</taxon>
    </lineage>
</organism>